<dbReference type="InterPro" id="IPR036188">
    <property type="entry name" value="FAD/NAD-bd_sf"/>
</dbReference>
<dbReference type="Gene3D" id="3.50.50.60">
    <property type="entry name" value="FAD/NAD(P)-binding domain"/>
    <property type="match status" value="1"/>
</dbReference>
<keyword evidence="3" id="KW-0274">FAD</keyword>
<dbReference type="PRINTS" id="PR00420">
    <property type="entry name" value="RNGMNOXGNASE"/>
</dbReference>
<dbReference type="AlphaFoldDB" id="A0A326UAD6"/>
<keyword evidence="7" id="KW-1185">Reference proteome</keyword>
<dbReference type="RefSeq" id="WP_111320810.1">
    <property type="nucleotide sequence ID" value="NZ_BIFX01000002.1"/>
</dbReference>
<dbReference type="PANTHER" id="PTHR43004:SF19">
    <property type="entry name" value="BINDING MONOOXYGENASE, PUTATIVE (JCVI)-RELATED"/>
    <property type="match status" value="1"/>
</dbReference>
<evidence type="ECO:0000256" key="4">
    <source>
        <dbReference type="SAM" id="Phobius"/>
    </source>
</evidence>
<dbReference type="GO" id="GO:0016709">
    <property type="term" value="F:oxidoreductase activity, acting on paired donors, with incorporation or reduction of molecular oxygen, NAD(P)H as one donor, and incorporation of one atom of oxygen"/>
    <property type="evidence" value="ECO:0007669"/>
    <property type="project" value="UniProtKB-ARBA"/>
</dbReference>
<dbReference type="Pfam" id="PF21274">
    <property type="entry name" value="Rng_hyd_C"/>
    <property type="match status" value="1"/>
</dbReference>
<dbReference type="GO" id="GO:0071949">
    <property type="term" value="F:FAD binding"/>
    <property type="evidence" value="ECO:0007669"/>
    <property type="project" value="InterPro"/>
</dbReference>
<feature type="transmembrane region" description="Helical" evidence="4">
    <location>
        <begin position="7"/>
        <end position="28"/>
    </location>
</feature>
<sequence>MHTEEQHIPILIAGGALVGLSTSLFLAWHGVPSLVVEKHPEPARLPRARGYNARTMELFRAIGLEETIRAAQSPTAANHGMIRTSSLASEEMVVLDEGASPDLSALTPTTGTVIGQDTLEPILIEQARKLGSDIRFSTELISFEQNETGVSALLRDRTNGREWRVRADYLIAADGNRSRIREALGIKTQGPGTIAYMTDIAFEADLSDVLRGRNVYLYYISNPALPDGQGGVMPLDNQRRWSFGTPIHPERGERREDMTDERCIAQIRIAVGVPDLDVKILPAYPWDAVKVGMWEQAARAAERYQQGRVFLVGDAAHAVLPSGGLGAGTGIQDAFNLAWKLALVHSGKAGSALLRTYEEERLPIGNLTVEQTRQRYFYRTGTGESRMIDTDELVFGYRYRSAAIITEGAAEQTALTQPPATLNGEPGTRIPNLYVERDGKAVSTIDLCAGKWSLLVGEQGEIWKEAAQQVDLPLQVCMIGKEWKDVAGRFGEAYGVEATGAVLVRPDLFVAWRTCSAEHDPSGQLARAVKRILCLNQ</sequence>
<evidence type="ECO:0000313" key="6">
    <source>
        <dbReference type="EMBL" id="PZW32608.1"/>
    </source>
</evidence>
<keyword evidence="4" id="KW-0472">Membrane</keyword>
<name>A0A326UAD6_THEHA</name>
<dbReference type="Proteomes" id="UP000248806">
    <property type="component" value="Unassembled WGS sequence"/>
</dbReference>
<evidence type="ECO:0000259" key="5">
    <source>
        <dbReference type="Pfam" id="PF01494"/>
    </source>
</evidence>
<proteinExistence type="predicted"/>
<dbReference type="EMBL" id="QKUF01000004">
    <property type="protein sequence ID" value="PZW32608.1"/>
    <property type="molecule type" value="Genomic_DNA"/>
</dbReference>
<gene>
    <name evidence="6" type="ORF">EI42_01700</name>
</gene>
<dbReference type="InterPro" id="IPR050641">
    <property type="entry name" value="RIFMO-like"/>
</dbReference>
<evidence type="ECO:0000313" key="7">
    <source>
        <dbReference type="Proteomes" id="UP000248806"/>
    </source>
</evidence>
<accession>A0A326UAD6</accession>
<keyword evidence="4" id="KW-0812">Transmembrane</keyword>
<keyword evidence="2" id="KW-0285">Flavoprotein</keyword>
<keyword evidence="4" id="KW-1133">Transmembrane helix</keyword>
<organism evidence="6 7">
    <name type="scientific">Thermosporothrix hazakensis</name>
    <dbReference type="NCBI Taxonomy" id="644383"/>
    <lineage>
        <taxon>Bacteria</taxon>
        <taxon>Bacillati</taxon>
        <taxon>Chloroflexota</taxon>
        <taxon>Ktedonobacteria</taxon>
        <taxon>Ktedonobacterales</taxon>
        <taxon>Thermosporotrichaceae</taxon>
        <taxon>Thermosporothrix</taxon>
    </lineage>
</organism>
<dbReference type="Pfam" id="PF01494">
    <property type="entry name" value="FAD_binding_3"/>
    <property type="match status" value="1"/>
</dbReference>
<evidence type="ECO:0000256" key="2">
    <source>
        <dbReference type="ARBA" id="ARBA00022630"/>
    </source>
</evidence>
<feature type="domain" description="FAD-binding" evidence="5">
    <location>
        <begin position="9"/>
        <end position="371"/>
    </location>
</feature>
<comment type="cofactor">
    <cofactor evidence="1">
        <name>FAD</name>
        <dbReference type="ChEBI" id="CHEBI:57692"/>
    </cofactor>
</comment>
<evidence type="ECO:0000256" key="3">
    <source>
        <dbReference type="ARBA" id="ARBA00022827"/>
    </source>
</evidence>
<protein>
    <submittedName>
        <fullName evidence="6">Putative polyketide hydroxylase</fullName>
    </submittedName>
</protein>
<dbReference type="Gene3D" id="3.30.9.10">
    <property type="entry name" value="D-Amino Acid Oxidase, subunit A, domain 2"/>
    <property type="match status" value="1"/>
</dbReference>
<reference evidence="6 7" key="1">
    <citation type="submission" date="2018-06" db="EMBL/GenBank/DDBJ databases">
        <title>Genomic Encyclopedia of Archaeal and Bacterial Type Strains, Phase II (KMG-II): from individual species to whole genera.</title>
        <authorList>
            <person name="Goeker M."/>
        </authorList>
    </citation>
    <scope>NUCLEOTIDE SEQUENCE [LARGE SCALE GENOMIC DNA]</scope>
    <source>
        <strain evidence="6 7">ATCC BAA-1881</strain>
    </source>
</reference>
<evidence type="ECO:0000256" key="1">
    <source>
        <dbReference type="ARBA" id="ARBA00001974"/>
    </source>
</evidence>
<comment type="caution">
    <text evidence="6">The sequence shown here is derived from an EMBL/GenBank/DDBJ whole genome shotgun (WGS) entry which is preliminary data.</text>
</comment>
<dbReference type="Gene3D" id="3.40.30.120">
    <property type="match status" value="1"/>
</dbReference>
<dbReference type="PANTHER" id="PTHR43004">
    <property type="entry name" value="TRK SYSTEM POTASSIUM UPTAKE PROTEIN"/>
    <property type="match status" value="1"/>
</dbReference>
<dbReference type="OrthoDB" id="9766816at2"/>
<dbReference type="SUPFAM" id="SSF51905">
    <property type="entry name" value="FAD/NAD(P)-binding domain"/>
    <property type="match status" value="1"/>
</dbReference>
<dbReference type="InterPro" id="IPR002938">
    <property type="entry name" value="FAD-bd"/>
</dbReference>